<evidence type="ECO:0000313" key="1">
    <source>
        <dbReference type="EMBL" id="MEE1974371.1"/>
    </source>
</evidence>
<sequence length="53" mass="6079">MKTKLVKAYGTQSPEADLKEVQIDRREVLSKDVEIDILYCGVCHSDLHFARND</sequence>
<keyword evidence="2" id="KW-1185">Reference proteome</keyword>
<comment type="caution">
    <text evidence="1">The sequence shown here is derived from an EMBL/GenBank/DDBJ whole genome shotgun (WGS) entry which is preliminary data.</text>
</comment>
<name>A0ABU7IP66_9FLAO</name>
<dbReference type="EMBL" id="JAZDDF010000123">
    <property type="protein sequence ID" value="MEE1974371.1"/>
    <property type="molecule type" value="Genomic_DNA"/>
</dbReference>
<dbReference type="InterPro" id="IPR011032">
    <property type="entry name" value="GroES-like_sf"/>
</dbReference>
<protein>
    <submittedName>
        <fullName evidence="1">NAD(P)-dependent alcohol dehydrogenase</fullName>
    </submittedName>
</protein>
<reference evidence="1 2" key="1">
    <citation type="submission" date="2024-01" db="EMBL/GenBank/DDBJ databases">
        <title>Maribacter spp. originated from different algae showed divergent polysaccharides utilization ability.</title>
        <authorList>
            <person name="Wang H."/>
            <person name="Wu Y."/>
        </authorList>
    </citation>
    <scope>NUCLEOTIDE SEQUENCE [LARGE SCALE GENOMIC DNA]</scope>
    <source>
        <strain evidence="1 2">KPT27_14</strain>
    </source>
</reference>
<dbReference type="SUPFAM" id="SSF50129">
    <property type="entry name" value="GroES-like"/>
    <property type="match status" value="1"/>
</dbReference>
<organism evidence="1 2">
    <name type="scientific">Maribacter flavus</name>
    <dbReference type="NCBI Taxonomy" id="1658664"/>
    <lineage>
        <taxon>Bacteria</taxon>
        <taxon>Pseudomonadati</taxon>
        <taxon>Bacteroidota</taxon>
        <taxon>Flavobacteriia</taxon>
        <taxon>Flavobacteriales</taxon>
        <taxon>Flavobacteriaceae</taxon>
        <taxon>Maribacter</taxon>
    </lineage>
</organism>
<proteinExistence type="predicted"/>
<dbReference type="Gene3D" id="3.90.180.10">
    <property type="entry name" value="Medium-chain alcohol dehydrogenases, catalytic domain"/>
    <property type="match status" value="1"/>
</dbReference>
<dbReference type="Proteomes" id="UP001343698">
    <property type="component" value="Unassembled WGS sequence"/>
</dbReference>
<evidence type="ECO:0000313" key="2">
    <source>
        <dbReference type="Proteomes" id="UP001343698"/>
    </source>
</evidence>
<feature type="non-terminal residue" evidence="1">
    <location>
        <position position="53"/>
    </location>
</feature>
<gene>
    <name evidence="1" type="ORF">V1H85_18100</name>
</gene>
<accession>A0ABU7IP66</accession>